<feature type="non-terminal residue" evidence="1">
    <location>
        <position position="1"/>
    </location>
</feature>
<reference evidence="1" key="1">
    <citation type="journal article" date="2014" name="Front. Microbiol.">
        <title>High frequency of phylogenetically diverse reductive dehalogenase-homologous genes in deep subseafloor sedimentary metagenomes.</title>
        <authorList>
            <person name="Kawai M."/>
            <person name="Futagami T."/>
            <person name="Toyoda A."/>
            <person name="Takaki Y."/>
            <person name="Nishi S."/>
            <person name="Hori S."/>
            <person name="Arai W."/>
            <person name="Tsubouchi T."/>
            <person name="Morono Y."/>
            <person name="Uchiyama I."/>
            <person name="Ito T."/>
            <person name="Fujiyama A."/>
            <person name="Inagaki F."/>
            <person name="Takami H."/>
        </authorList>
    </citation>
    <scope>NUCLEOTIDE SEQUENCE</scope>
    <source>
        <strain evidence="1">Expedition CK06-06</strain>
    </source>
</reference>
<dbReference type="AlphaFoldDB" id="X1RMV0"/>
<comment type="caution">
    <text evidence="1">The sequence shown here is derived from an EMBL/GenBank/DDBJ whole genome shotgun (WGS) entry which is preliminary data.</text>
</comment>
<dbReference type="EMBL" id="BARW01014962">
    <property type="protein sequence ID" value="GAI82072.1"/>
    <property type="molecule type" value="Genomic_DNA"/>
</dbReference>
<protein>
    <submittedName>
        <fullName evidence="1">Uncharacterized protein</fullName>
    </submittedName>
</protein>
<proteinExistence type="predicted"/>
<evidence type="ECO:0000313" key="1">
    <source>
        <dbReference type="EMBL" id="GAI82072.1"/>
    </source>
</evidence>
<sequence length="31" mass="3175">PEMIGGIGIQAAYGSAKEPVVDFACLVVELP</sequence>
<gene>
    <name evidence="1" type="ORF">S12H4_26384</name>
</gene>
<organism evidence="1">
    <name type="scientific">marine sediment metagenome</name>
    <dbReference type="NCBI Taxonomy" id="412755"/>
    <lineage>
        <taxon>unclassified sequences</taxon>
        <taxon>metagenomes</taxon>
        <taxon>ecological metagenomes</taxon>
    </lineage>
</organism>
<name>X1RMV0_9ZZZZ</name>
<accession>X1RMV0</accession>